<sequence length="181" mass="19820">MKKGLLSKIVEPKMSLSTQTINWLPTSHPKCSRPPHKNTTRAHLWRYHNPAAHNNIPNDTANGSILPRMKWMNTILGLILYTSSISHSNLSQLPANLPIAIIISSGQAMPYASSSGHRMVKPKGRGEGVGEAVSIYQIPWLSGKSSGCLNSPSTIFHFAVADIFQVASRGRRGYLKILISP</sequence>
<dbReference type="HOGENOM" id="CLU_1486835_0_0_4"/>
<evidence type="ECO:0000313" key="2">
    <source>
        <dbReference type="Proteomes" id="UP000005837"/>
    </source>
</evidence>
<comment type="caution">
    <text evidence="1">The sequence shown here is derived from an EMBL/GenBank/DDBJ whole genome shotgun (WGS) entry which is preliminary data.</text>
</comment>
<dbReference type="EMBL" id="ACEA01000040">
    <property type="protein sequence ID" value="EEG23438.1"/>
    <property type="molecule type" value="Genomic_DNA"/>
</dbReference>
<organism evidence="1 2">
    <name type="scientific">Eikenella corrodens ATCC 23834</name>
    <dbReference type="NCBI Taxonomy" id="546274"/>
    <lineage>
        <taxon>Bacteria</taxon>
        <taxon>Pseudomonadati</taxon>
        <taxon>Pseudomonadota</taxon>
        <taxon>Betaproteobacteria</taxon>
        <taxon>Neisseriales</taxon>
        <taxon>Neisseriaceae</taxon>
        <taxon>Eikenella</taxon>
    </lineage>
</organism>
<name>C0DWY5_EIKCO</name>
<reference evidence="1 2" key="1">
    <citation type="submission" date="2009-01" db="EMBL/GenBank/DDBJ databases">
        <authorList>
            <person name="Fulton L."/>
            <person name="Clifton S."/>
            <person name="Chinwalla A.T."/>
            <person name="Mitreva M."/>
            <person name="Sodergren E."/>
            <person name="Weinstock G."/>
            <person name="Clifton S."/>
            <person name="Dooling D.J."/>
            <person name="Fulton B."/>
            <person name="Minx P."/>
            <person name="Pepin K.H."/>
            <person name="Johnson M."/>
            <person name="Bhonagiri V."/>
            <person name="Nash W.E."/>
            <person name="Mardis E.R."/>
            <person name="Wilson R.K."/>
        </authorList>
    </citation>
    <scope>NUCLEOTIDE SEQUENCE [LARGE SCALE GENOMIC DNA]</scope>
    <source>
        <strain evidence="1 2">ATCC 23834</strain>
    </source>
</reference>
<dbReference type="Proteomes" id="UP000005837">
    <property type="component" value="Unassembled WGS sequence"/>
</dbReference>
<proteinExistence type="predicted"/>
<evidence type="ECO:0000313" key="1">
    <source>
        <dbReference type="EMBL" id="EEG23438.1"/>
    </source>
</evidence>
<protein>
    <submittedName>
        <fullName evidence="1">Uncharacterized protein</fullName>
    </submittedName>
</protein>
<accession>C0DWY5</accession>
<dbReference type="AlphaFoldDB" id="C0DWY5"/>
<gene>
    <name evidence="1" type="ORF">EIKCOROL_01888</name>
</gene>